<dbReference type="AlphaFoldDB" id="A0A2V2N6J1"/>
<dbReference type="PANTHER" id="PTHR42203:SF2">
    <property type="entry name" value="UPF0058 PROTEIN MJ1205"/>
    <property type="match status" value="1"/>
</dbReference>
<accession>A0A2V2N6J1</accession>
<dbReference type="OrthoDB" id="280319at2157"/>
<dbReference type="PANTHER" id="PTHR42203">
    <property type="entry name" value="UPF0058 PROTEIN MJ1205"/>
    <property type="match status" value="1"/>
</dbReference>
<dbReference type="Gene3D" id="1.20.1270.110">
    <property type="entry name" value="Uncharacterised protein family UPF0058"/>
    <property type="match status" value="1"/>
</dbReference>
<organism evidence="1 2">
    <name type="scientific">Methanospirillum stamsii</name>
    <dbReference type="NCBI Taxonomy" id="1277351"/>
    <lineage>
        <taxon>Archaea</taxon>
        <taxon>Methanobacteriati</taxon>
        <taxon>Methanobacteriota</taxon>
        <taxon>Stenosarchaea group</taxon>
        <taxon>Methanomicrobia</taxon>
        <taxon>Methanomicrobiales</taxon>
        <taxon>Methanospirillaceae</taxon>
        <taxon>Methanospirillum</taxon>
    </lineage>
</organism>
<gene>
    <name evidence="1" type="ORF">DLD82_14140</name>
</gene>
<dbReference type="Pfam" id="PF01893">
    <property type="entry name" value="UPF0058"/>
    <property type="match status" value="1"/>
</dbReference>
<evidence type="ECO:0000313" key="1">
    <source>
        <dbReference type="EMBL" id="PWR71131.1"/>
    </source>
</evidence>
<comment type="caution">
    <text evidence="1">The sequence shown here is derived from an EMBL/GenBank/DDBJ whole genome shotgun (WGS) entry which is preliminary data.</text>
</comment>
<keyword evidence="2" id="KW-1185">Reference proteome</keyword>
<evidence type="ECO:0000313" key="2">
    <source>
        <dbReference type="Proteomes" id="UP000245934"/>
    </source>
</evidence>
<dbReference type="Proteomes" id="UP000245934">
    <property type="component" value="Unassembled WGS sequence"/>
</dbReference>
<dbReference type="EMBL" id="QGMZ01000037">
    <property type="protein sequence ID" value="PWR71131.1"/>
    <property type="molecule type" value="Genomic_DNA"/>
</dbReference>
<dbReference type="InterPro" id="IPR002753">
    <property type="entry name" value="UPF0058"/>
</dbReference>
<name>A0A2V2N6J1_9EURY</name>
<proteinExistence type="predicted"/>
<reference evidence="1 2" key="1">
    <citation type="submission" date="2018-05" db="EMBL/GenBank/DDBJ databases">
        <title>Draft genome of Methanospirillum stamsii Pt1.</title>
        <authorList>
            <person name="Dueholm M.S."/>
            <person name="Nielsen P.H."/>
            <person name="Bakmann L.F."/>
            <person name="Otzen D.E."/>
        </authorList>
    </citation>
    <scope>NUCLEOTIDE SEQUENCE [LARGE SCALE GENOMIC DNA]</scope>
    <source>
        <strain evidence="1 2">Pt1</strain>
    </source>
</reference>
<protein>
    <submittedName>
        <fullName evidence="1">Metal-binding protein</fullName>
    </submittedName>
</protein>
<dbReference type="SUPFAM" id="SSF140371">
    <property type="entry name" value="Vng1086c-like"/>
    <property type="match status" value="1"/>
</dbReference>
<sequence length="95" mass="11158">MFVPGDRVQKEELLHLHMLFIHVRKYYETITNEEIPTERYNMMHISPVHIHKNKKSHKEAILVLGQEIVDHINQKPAVLSFSHEMSTSTEIAVEN</sequence>
<dbReference type="InterPro" id="IPR036519">
    <property type="entry name" value="UPF0058_sf"/>
</dbReference>